<evidence type="ECO:0000256" key="1">
    <source>
        <dbReference type="SAM" id="MobiDB-lite"/>
    </source>
</evidence>
<accession>A0ABT2YF59</accession>
<keyword evidence="3" id="KW-1185">Reference proteome</keyword>
<feature type="compositionally biased region" description="Low complexity" evidence="1">
    <location>
        <begin position="12"/>
        <end position="22"/>
    </location>
</feature>
<feature type="compositionally biased region" description="Polar residues" evidence="1">
    <location>
        <begin position="1"/>
        <end position="11"/>
    </location>
</feature>
<reference evidence="2 3" key="1">
    <citation type="submission" date="2021-11" db="EMBL/GenBank/DDBJ databases">
        <authorList>
            <person name="Liang Q."/>
            <person name="Mou H."/>
            <person name="Liu Z."/>
        </authorList>
    </citation>
    <scope>NUCLEOTIDE SEQUENCE [LARGE SCALE GENOMIC DNA]</scope>
    <source>
        <strain evidence="2 3">CHU3</strain>
    </source>
</reference>
<dbReference type="RefSeq" id="WP_263571207.1">
    <property type="nucleotide sequence ID" value="NZ_JAJIRN010000004.1"/>
</dbReference>
<proteinExistence type="predicted"/>
<protein>
    <submittedName>
        <fullName evidence="2">Uncharacterized protein</fullName>
    </submittedName>
</protein>
<evidence type="ECO:0000313" key="3">
    <source>
        <dbReference type="Proteomes" id="UP001209701"/>
    </source>
</evidence>
<sequence>MNPNNSKVRTNSCGDDSASDDGCPPPPEVIFEDEFMVELELVEVTGFRQDDSEWATVCSGDACQDIQFDGSDGDKNSWLEDAVVDWTDVAELKQEACSAADSALIGPVQQQRIRDSTSHSDEADRNLAAYSAAQASGLLTRLTAALGHFDKALGYAINKGYTIEMTFSDGGTEQYKYIAGSPSVARMERVAGTLKQGNGQSRCPSTK</sequence>
<gene>
    <name evidence="2" type="ORF">LNV07_11020</name>
</gene>
<comment type="caution">
    <text evidence="2">The sequence shown here is derived from an EMBL/GenBank/DDBJ whole genome shotgun (WGS) entry which is preliminary data.</text>
</comment>
<feature type="region of interest" description="Disordered" evidence="1">
    <location>
        <begin position="1"/>
        <end position="27"/>
    </location>
</feature>
<dbReference type="EMBL" id="JAJIRN010000004">
    <property type="protein sequence ID" value="MCV2368620.1"/>
    <property type="molecule type" value="Genomic_DNA"/>
</dbReference>
<evidence type="ECO:0000313" key="2">
    <source>
        <dbReference type="EMBL" id="MCV2368620.1"/>
    </source>
</evidence>
<organism evidence="2 3">
    <name type="scientific">Roseateles oligotrophus</name>
    <dbReference type="NCBI Taxonomy" id="1769250"/>
    <lineage>
        <taxon>Bacteria</taxon>
        <taxon>Pseudomonadati</taxon>
        <taxon>Pseudomonadota</taxon>
        <taxon>Betaproteobacteria</taxon>
        <taxon>Burkholderiales</taxon>
        <taxon>Sphaerotilaceae</taxon>
        <taxon>Roseateles</taxon>
    </lineage>
</organism>
<dbReference type="Proteomes" id="UP001209701">
    <property type="component" value="Unassembled WGS sequence"/>
</dbReference>
<name>A0ABT2YF59_9BURK</name>